<dbReference type="Gene3D" id="3.30.450.40">
    <property type="match status" value="1"/>
</dbReference>
<dbReference type="GO" id="GO:0006355">
    <property type="term" value="P:regulation of DNA-templated transcription"/>
    <property type="evidence" value="ECO:0007669"/>
    <property type="project" value="InterPro"/>
</dbReference>
<dbReference type="Pfam" id="PF13185">
    <property type="entry name" value="GAF_2"/>
    <property type="match status" value="1"/>
</dbReference>
<dbReference type="PANTHER" id="PTHR45339:SF1">
    <property type="entry name" value="HYBRID SIGNAL TRANSDUCTION HISTIDINE KINASE J"/>
    <property type="match status" value="1"/>
</dbReference>
<dbReference type="SUPFAM" id="SSF55785">
    <property type="entry name" value="PYP-like sensor domain (PAS domain)"/>
    <property type="match status" value="4"/>
</dbReference>
<evidence type="ECO:0000256" key="2">
    <source>
        <dbReference type="ARBA" id="ARBA00004651"/>
    </source>
</evidence>
<dbReference type="CDD" id="cd00082">
    <property type="entry name" value="HisKA"/>
    <property type="match status" value="1"/>
</dbReference>
<feature type="domain" description="Response regulatory" evidence="25">
    <location>
        <begin position="1249"/>
        <end position="1372"/>
    </location>
</feature>
<keyword evidence="9" id="KW-0547">Nucleotide-binding</keyword>
<name>A0A1P8KB07_9BURK</name>
<dbReference type="PANTHER" id="PTHR45339">
    <property type="entry name" value="HYBRID SIGNAL TRANSDUCTION HISTIDINE KINASE J"/>
    <property type="match status" value="1"/>
</dbReference>
<dbReference type="InterPro" id="IPR011006">
    <property type="entry name" value="CheY-like_superfamily"/>
</dbReference>
<feature type="domain" description="Response regulatory" evidence="25">
    <location>
        <begin position="1400"/>
        <end position="1517"/>
    </location>
</feature>
<accession>A0A1P8KB07</accession>
<evidence type="ECO:0000256" key="9">
    <source>
        <dbReference type="ARBA" id="ARBA00022741"/>
    </source>
</evidence>
<evidence type="ECO:0000256" key="15">
    <source>
        <dbReference type="ARBA" id="ARBA00023136"/>
    </source>
</evidence>
<sequence length="1747" mass="191976">MNYFSRALEQWRLSRKLAAGFLLLMLFAVGVSLLNMQAQKELIAQIQLLNDKDLLGVSNARAAQVQYSVIGRELRQALLVGPSTARVEALKIVSDADVRLVSELTELRGRLYRDANKRRLIAVESEYAIYKANAGKVLELMARNQEEEARLFLSSEEYRRVGTSINTLMGEIADAKEKQAREGVDTAVAHAEEALRDAVLLLALGTLMSGLIGWLVARSIRRPVAGIRNAVQKLADGDLATDVPCADYDNEIGDVARSVKVLQQGAAAMDSMSWVKGNLAEISNALQTVDNFAELSQVLFSRLGPLLHIGHGAFYIHEEQERRLRLLGGYALRERKELNQYFTIGQGLVGQCAMERAPIVLTQPPSDYVRIGSSLGDAVPVTIVVLPVLRNERLLGVVEIATFEVLSAREESLLDGVMPTLAMNLEILERSVRTNKLLEETQRQAQAMQEQAATLEEQTVELEAQKDSIAATEAWYRGIIESAPDGLMITDEQGIIIMVNPRMRDLFGYAEHELIGQPMEILVPSAIRARHPSLRQGFMQVGQSRNMGSTDGSLRGLRKDGSEFPVEVGLSRLPAIGGRGMCVCASVRDVTERNRVEQEVRNSQRQIRTLVDSIGSIITLKDREGRYELLNATYAKYMGVSEKDVLGKSAYDLLPKDVADKIAEVENRVLQTGKAITYEELIPTADGSELRSFMTTKTPLINEAGEIYGVCGIATDITEQQKAQEAMRIANAEQTAMFEATTLGIAFIKDRVIVRCNSQLDALFGTADGAQMGQSPRAWYFSEEAFDKGVSEIYEQLNRGEKHHREEELVRADGSRFWCQLSGAAIDPSDLSKGTVWMLLDVTERKRMEAEIQRTNFLADIALELTDSGYWYVDYSDPEHYFQSERAARILGEHIKPDGRYKLDSEWFARLEDANPEAAHLTMERYRGALDGKYDKYDAVYAYKRPVDGETVWIHAGGKLVRDESSGKVLFMYGAYQDITQQKRTETEILLAREQAMEATKAKSDFLANMSHEIRTPMNAIIGMSHLALQTNLDKKQRNYIEKVHRSGENLLGIINDILDFSKIEAGKMSMENIAFRLEDVMDNLANLVGMKAEDKGLELLFNAAPEVPTALRGDPLRLGQVLINLGNNAVKFTDTGEVVIGIEKVAEDANGIELHFRVQDSGIGMTPEQCGKMFQSFSQADASTTRKYGGTGLGLAISKNLVELMQGHIWVESEPGKGSVFHFTARFGIQETPQARRMFRADELLGVRVLVVDDNAAALEILASMARSFGLEVDAARNGQDALRMVGEADHKQLSYDLVLMDWKMPGMDGVQTIQHLQSETLAHAPMVIMVTAYGREEAMGSAEQRGVRLHSVLTKPVTSSTLLEAIGEALGKGGLVETRASVKSDIYSGAMAQLAGARLLLVEDNDMNQELALELLRNAQIDVVLANHGQEALDILAKDGAFDGVLMDCQMPVMDGYTATREIRKNPAFNDLPIIAMTANAMAGDREKVIEAGMWDHIAKPLNVENMFNTIAKWVKPKTGAGSVAANDAADSGVTAVQAAREGRYGLPELPGIDVAAGLATTMQNAKLYARLLVKFRESQGNFAQLFEAACQDADATAPARAAHTLKGTAGNIGATDVQAAAAALELACHEGAGEAIRKALLDAVVRTLEPVITGLNQLEDSQAHPGANVSTVDMRNELQPELQKLEKLLARSDGEAADVLEEIQRKAEGTALARQLAAVERPLNSFDFDEALAQLKQILTQQEA</sequence>
<feature type="domain" description="PAS" evidence="26">
    <location>
        <begin position="603"/>
        <end position="673"/>
    </location>
</feature>
<feature type="transmembrane region" description="Helical" evidence="23">
    <location>
        <begin position="17"/>
        <end position="36"/>
    </location>
</feature>
<evidence type="ECO:0000256" key="21">
    <source>
        <dbReference type="PROSITE-ProRule" id="PRU00169"/>
    </source>
</evidence>
<reference evidence="30 31" key="1">
    <citation type="submission" date="2017-01" db="EMBL/GenBank/DDBJ databases">
        <authorList>
            <person name="Mah S.A."/>
            <person name="Swanson W.J."/>
            <person name="Moy G.W."/>
            <person name="Vacquier V.D."/>
        </authorList>
    </citation>
    <scope>NUCLEOTIDE SEQUENCE [LARGE SCALE GENOMIC DNA]</scope>
    <source>
        <strain evidence="30 31">DSM 22694</strain>
    </source>
</reference>
<dbReference type="SMART" id="SM00387">
    <property type="entry name" value="HATPase_c"/>
    <property type="match status" value="1"/>
</dbReference>
<dbReference type="Pfam" id="PF02518">
    <property type="entry name" value="HATPase_c"/>
    <property type="match status" value="1"/>
</dbReference>
<dbReference type="Pfam" id="PF13426">
    <property type="entry name" value="PAS_9"/>
    <property type="match status" value="1"/>
</dbReference>
<keyword evidence="10" id="KW-0418">Kinase</keyword>
<feature type="coiled-coil region" evidence="22">
    <location>
        <begin position="431"/>
        <end position="472"/>
    </location>
</feature>
<dbReference type="eggNOG" id="COG0642">
    <property type="taxonomic scope" value="Bacteria"/>
</dbReference>
<evidence type="ECO:0000256" key="17">
    <source>
        <dbReference type="ARBA" id="ARBA00064003"/>
    </source>
</evidence>
<dbReference type="PROSITE" id="PS50885">
    <property type="entry name" value="HAMP"/>
    <property type="match status" value="1"/>
</dbReference>
<keyword evidence="11" id="KW-0067">ATP-binding</keyword>
<dbReference type="Pfam" id="PF00672">
    <property type="entry name" value="HAMP"/>
    <property type="match status" value="1"/>
</dbReference>
<evidence type="ECO:0000259" key="29">
    <source>
        <dbReference type="PROSITE" id="PS50894"/>
    </source>
</evidence>
<dbReference type="InterPro" id="IPR003594">
    <property type="entry name" value="HATPase_dom"/>
</dbReference>
<evidence type="ECO:0000259" key="28">
    <source>
        <dbReference type="PROSITE" id="PS50885"/>
    </source>
</evidence>
<evidence type="ECO:0000256" key="18">
    <source>
        <dbReference type="ARBA" id="ARBA00068150"/>
    </source>
</evidence>
<feature type="domain" description="PAC" evidence="27">
    <location>
        <begin position="937"/>
        <end position="991"/>
    </location>
</feature>
<dbReference type="SMART" id="SM00086">
    <property type="entry name" value="PAC"/>
    <property type="match status" value="4"/>
</dbReference>
<keyword evidence="5 21" id="KW-0597">Phosphoprotein</keyword>
<dbReference type="Gene3D" id="6.10.340.10">
    <property type="match status" value="1"/>
</dbReference>
<feature type="domain" description="PAC" evidence="27">
    <location>
        <begin position="550"/>
        <end position="602"/>
    </location>
</feature>
<dbReference type="Gene3D" id="3.40.50.2300">
    <property type="match status" value="2"/>
</dbReference>
<dbReference type="Pfam" id="PF12729">
    <property type="entry name" value="4HB_MCP_1"/>
    <property type="match status" value="1"/>
</dbReference>
<dbReference type="Gene3D" id="1.10.287.130">
    <property type="match status" value="1"/>
</dbReference>
<dbReference type="Pfam" id="PF01627">
    <property type="entry name" value="Hpt"/>
    <property type="match status" value="1"/>
</dbReference>
<dbReference type="Gene3D" id="1.20.120.160">
    <property type="entry name" value="HPT domain"/>
    <property type="match status" value="1"/>
</dbReference>
<evidence type="ECO:0000256" key="19">
    <source>
        <dbReference type="ARBA" id="ARBA00070152"/>
    </source>
</evidence>
<dbReference type="Pfam" id="PF00512">
    <property type="entry name" value="HisKA"/>
    <property type="match status" value="1"/>
</dbReference>
<dbReference type="PRINTS" id="PR00344">
    <property type="entry name" value="BCTRLSENSOR"/>
</dbReference>
<evidence type="ECO:0000259" key="26">
    <source>
        <dbReference type="PROSITE" id="PS50112"/>
    </source>
</evidence>
<evidence type="ECO:0000259" key="24">
    <source>
        <dbReference type="PROSITE" id="PS50109"/>
    </source>
</evidence>
<feature type="domain" description="PAC" evidence="27">
    <location>
        <begin position="676"/>
        <end position="729"/>
    </location>
</feature>
<comment type="catalytic activity">
    <reaction evidence="1">
        <text>ATP + protein L-histidine = ADP + protein N-phospho-L-histidine.</text>
        <dbReference type="EC" id="2.7.13.3"/>
    </reaction>
</comment>
<dbReference type="GO" id="GO:0005524">
    <property type="term" value="F:ATP binding"/>
    <property type="evidence" value="ECO:0007669"/>
    <property type="project" value="UniProtKB-KW"/>
</dbReference>
<dbReference type="CDD" id="cd00130">
    <property type="entry name" value="PAS"/>
    <property type="match status" value="2"/>
</dbReference>
<dbReference type="InterPro" id="IPR000700">
    <property type="entry name" value="PAS-assoc_C"/>
</dbReference>
<keyword evidence="14" id="KW-0843">Virulence</keyword>
<evidence type="ECO:0000256" key="5">
    <source>
        <dbReference type="ARBA" id="ARBA00022553"/>
    </source>
</evidence>
<dbReference type="InterPro" id="IPR024478">
    <property type="entry name" value="HlyB_4HB_MCP"/>
</dbReference>
<dbReference type="EC" id="2.7.13.3" evidence="3"/>
<dbReference type="KEGG" id="rsb:RS694_12070"/>
<dbReference type="InterPro" id="IPR029016">
    <property type="entry name" value="GAF-like_dom_sf"/>
</dbReference>
<dbReference type="Pfam" id="PF00072">
    <property type="entry name" value="Response_reg"/>
    <property type="match status" value="2"/>
</dbReference>
<keyword evidence="13" id="KW-0902">Two-component regulatory system</keyword>
<feature type="modified residue" description="4-aspartylphosphate" evidence="21">
    <location>
        <position position="1450"/>
    </location>
</feature>
<comment type="subcellular location">
    <subcellularLocation>
        <location evidence="2">Cell membrane</location>
        <topology evidence="2">Multi-pass membrane protein</topology>
    </subcellularLocation>
</comment>
<dbReference type="CDD" id="cd16922">
    <property type="entry name" value="HATPase_EvgS-ArcB-TorS-like"/>
    <property type="match status" value="1"/>
</dbReference>
<evidence type="ECO:0000256" key="6">
    <source>
        <dbReference type="ARBA" id="ARBA00022679"/>
    </source>
</evidence>
<dbReference type="InterPro" id="IPR003018">
    <property type="entry name" value="GAF"/>
</dbReference>
<protein>
    <recommendedName>
        <fullName evidence="18">Sensory/regulatory protein RpfC</fullName>
        <ecNumber evidence="3">2.7.13.3</ecNumber>
    </recommendedName>
    <alternativeName>
        <fullName evidence="19">Virulence sensor protein BvgS</fullName>
    </alternativeName>
</protein>
<dbReference type="InterPro" id="IPR008207">
    <property type="entry name" value="Sig_transdc_His_kin_Hpt_dom"/>
</dbReference>
<keyword evidence="7 23" id="KW-0812">Transmembrane</keyword>
<dbReference type="SMART" id="SM00448">
    <property type="entry name" value="REC"/>
    <property type="match status" value="2"/>
</dbReference>
<feature type="domain" description="PAC" evidence="27">
    <location>
        <begin position="803"/>
        <end position="854"/>
    </location>
</feature>
<dbReference type="SUPFAM" id="SSF52172">
    <property type="entry name" value="CheY-like"/>
    <property type="match status" value="2"/>
</dbReference>
<dbReference type="SMART" id="SM00388">
    <property type="entry name" value="HisKA"/>
    <property type="match status" value="1"/>
</dbReference>
<dbReference type="SUPFAM" id="SSF55874">
    <property type="entry name" value="ATPase domain of HSP90 chaperone/DNA topoisomerase II/histidine kinase"/>
    <property type="match status" value="1"/>
</dbReference>
<evidence type="ECO:0000256" key="10">
    <source>
        <dbReference type="ARBA" id="ARBA00022777"/>
    </source>
</evidence>
<dbReference type="EMBL" id="CP019239">
    <property type="protein sequence ID" value="APW43188.1"/>
    <property type="molecule type" value="Genomic_DNA"/>
</dbReference>
<dbReference type="SUPFAM" id="SSF47384">
    <property type="entry name" value="Homodimeric domain of signal transducing histidine kinase"/>
    <property type="match status" value="1"/>
</dbReference>
<evidence type="ECO:0000256" key="1">
    <source>
        <dbReference type="ARBA" id="ARBA00000085"/>
    </source>
</evidence>
<dbReference type="PROSITE" id="PS50110">
    <property type="entry name" value="RESPONSE_REGULATORY"/>
    <property type="match status" value="2"/>
</dbReference>
<dbReference type="eggNOG" id="COG2205">
    <property type="taxonomic scope" value="Bacteria"/>
</dbReference>
<dbReference type="InterPro" id="IPR035965">
    <property type="entry name" value="PAS-like_dom_sf"/>
</dbReference>
<evidence type="ECO:0000256" key="8">
    <source>
        <dbReference type="ARBA" id="ARBA00022729"/>
    </source>
</evidence>
<dbReference type="InterPro" id="IPR000014">
    <property type="entry name" value="PAS"/>
</dbReference>
<evidence type="ECO:0000256" key="7">
    <source>
        <dbReference type="ARBA" id="ARBA00022692"/>
    </source>
</evidence>
<dbReference type="InterPro" id="IPR036641">
    <property type="entry name" value="HPT_dom_sf"/>
</dbReference>
<proteinExistence type="predicted"/>
<gene>
    <name evidence="30" type="ORF">RS694_12070</name>
</gene>
<dbReference type="InterPro" id="IPR036097">
    <property type="entry name" value="HisK_dim/P_sf"/>
</dbReference>
<dbReference type="Gene3D" id="3.30.450.20">
    <property type="entry name" value="PAS domain"/>
    <property type="match status" value="4"/>
</dbReference>
<evidence type="ECO:0000313" key="31">
    <source>
        <dbReference type="Proteomes" id="UP000186110"/>
    </source>
</evidence>
<evidence type="ECO:0000256" key="4">
    <source>
        <dbReference type="ARBA" id="ARBA00022475"/>
    </source>
</evidence>
<dbReference type="PROSITE" id="PS50113">
    <property type="entry name" value="PAC"/>
    <property type="match status" value="4"/>
</dbReference>
<dbReference type="Gene3D" id="3.30.565.10">
    <property type="entry name" value="Histidine kinase-like ATPase, C-terminal domain"/>
    <property type="match status" value="1"/>
</dbReference>
<dbReference type="Proteomes" id="UP000186110">
    <property type="component" value="Chromosome"/>
</dbReference>
<comment type="function">
    <text evidence="16">Member of the two-component regulatory system BvgS/BvgA. Phosphorylates BvgA via a four-step phosphorelay in response to environmental signals.</text>
</comment>
<dbReference type="InterPro" id="IPR013656">
    <property type="entry name" value="PAS_4"/>
</dbReference>
<dbReference type="STRING" id="1484693.RS694_12070"/>
<evidence type="ECO:0000256" key="12">
    <source>
        <dbReference type="ARBA" id="ARBA00022989"/>
    </source>
</evidence>
<evidence type="ECO:0000256" key="22">
    <source>
        <dbReference type="SAM" id="Coils"/>
    </source>
</evidence>
<dbReference type="Pfam" id="PF00989">
    <property type="entry name" value="PAS"/>
    <property type="match status" value="1"/>
</dbReference>
<feature type="domain" description="HPt" evidence="29">
    <location>
        <begin position="1567"/>
        <end position="1665"/>
    </location>
</feature>
<dbReference type="NCBIfam" id="TIGR00229">
    <property type="entry name" value="sensory_box"/>
    <property type="match status" value="3"/>
</dbReference>
<dbReference type="PROSITE" id="PS50109">
    <property type="entry name" value="HIS_KIN"/>
    <property type="match status" value="1"/>
</dbReference>
<evidence type="ECO:0000256" key="13">
    <source>
        <dbReference type="ARBA" id="ARBA00023012"/>
    </source>
</evidence>
<organism evidence="30 31">
    <name type="scientific">Rhodoferax saidenbachensis</name>
    <dbReference type="NCBI Taxonomy" id="1484693"/>
    <lineage>
        <taxon>Bacteria</taxon>
        <taxon>Pseudomonadati</taxon>
        <taxon>Pseudomonadota</taxon>
        <taxon>Betaproteobacteria</taxon>
        <taxon>Burkholderiales</taxon>
        <taxon>Comamonadaceae</taxon>
        <taxon>Rhodoferax</taxon>
    </lineage>
</organism>
<feature type="domain" description="PAS" evidence="26">
    <location>
        <begin position="472"/>
        <end position="525"/>
    </location>
</feature>
<dbReference type="PROSITE" id="PS50894">
    <property type="entry name" value="HPT"/>
    <property type="match status" value="1"/>
</dbReference>
<evidence type="ECO:0000256" key="3">
    <source>
        <dbReference type="ARBA" id="ARBA00012438"/>
    </source>
</evidence>
<dbReference type="InterPro" id="IPR001610">
    <property type="entry name" value="PAC"/>
</dbReference>
<feature type="modified residue" description="Phosphohistidine" evidence="20">
    <location>
        <position position="1606"/>
    </location>
</feature>
<dbReference type="InterPro" id="IPR003661">
    <property type="entry name" value="HisK_dim/P_dom"/>
</dbReference>
<dbReference type="InterPro" id="IPR005467">
    <property type="entry name" value="His_kinase_dom"/>
</dbReference>
<dbReference type="InterPro" id="IPR004358">
    <property type="entry name" value="Sig_transdc_His_kin-like_C"/>
</dbReference>
<dbReference type="CDD" id="cd06225">
    <property type="entry name" value="HAMP"/>
    <property type="match status" value="1"/>
</dbReference>
<evidence type="ECO:0000256" key="11">
    <source>
        <dbReference type="ARBA" id="ARBA00022840"/>
    </source>
</evidence>
<dbReference type="SMART" id="SM00091">
    <property type="entry name" value="PAS"/>
    <property type="match status" value="3"/>
</dbReference>
<dbReference type="InterPro" id="IPR036890">
    <property type="entry name" value="HATPase_C_sf"/>
</dbReference>
<keyword evidence="12 23" id="KW-1133">Transmembrane helix</keyword>
<comment type="subunit">
    <text evidence="17">At low DSF concentrations, interacts with RpfF.</text>
</comment>
<evidence type="ECO:0000256" key="16">
    <source>
        <dbReference type="ARBA" id="ARBA00058004"/>
    </source>
</evidence>
<dbReference type="GO" id="GO:0005886">
    <property type="term" value="C:plasma membrane"/>
    <property type="evidence" value="ECO:0007669"/>
    <property type="project" value="UniProtKB-SubCell"/>
</dbReference>
<keyword evidence="4" id="KW-1003">Cell membrane</keyword>
<dbReference type="InterPro" id="IPR003660">
    <property type="entry name" value="HAMP_dom"/>
</dbReference>
<keyword evidence="22" id="KW-0175">Coiled coil</keyword>
<keyword evidence="6" id="KW-0808">Transferase</keyword>
<evidence type="ECO:0000259" key="27">
    <source>
        <dbReference type="PROSITE" id="PS50113"/>
    </source>
</evidence>
<feature type="domain" description="Histidine kinase" evidence="24">
    <location>
        <begin position="1009"/>
        <end position="1230"/>
    </location>
</feature>
<dbReference type="eggNOG" id="COG5002">
    <property type="taxonomic scope" value="Bacteria"/>
</dbReference>
<feature type="modified residue" description="4-aspartylphosphate" evidence="21">
    <location>
        <position position="1303"/>
    </location>
</feature>
<keyword evidence="31" id="KW-1185">Reference proteome</keyword>
<dbReference type="SUPFAM" id="SSF158472">
    <property type="entry name" value="HAMP domain-like"/>
    <property type="match status" value="1"/>
</dbReference>
<dbReference type="GO" id="GO:0000155">
    <property type="term" value="F:phosphorelay sensor kinase activity"/>
    <property type="evidence" value="ECO:0007669"/>
    <property type="project" value="InterPro"/>
</dbReference>
<keyword evidence="15 23" id="KW-0472">Membrane</keyword>
<evidence type="ECO:0000259" key="25">
    <source>
        <dbReference type="PROSITE" id="PS50110"/>
    </source>
</evidence>
<dbReference type="FunFam" id="1.10.287.130:FF:000002">
    <property type="entry name" value="Two-component osmosensing histidine kinase"/>
    <property type="match status" value="1"/>
</dbReference>
<dbReference type="PROSITE" id="PS50112">
    <property type="entry name" value="PAS"/>
    <property type="match status" value="2"/>
</dbReference>
<dbReference type="SMART" id="SM00304">
    <property type="entry name" value="HAMP"/>
    <property type="match status" value="1"/>
</dbReference>
<dbReference type="SUPFAM" id="SSF55781">
    <property type="entry name" value="GAF domain-like"/>
    <property type="match status" value="1"/>
</dbReference>
<evidence type="ECO:0000256" key="14">
    <source>
        <dbReference type="ARBA" id="ARBA00023026"/>
    </source>
</evidence>
<dbReference type="InterPro" id="IPR013767">
    <property type="entry name" value="PAS_fold"/>
</dbReference>
<dbReference type="Pfam" id="PF08448">
    <property type="entry name" value="PAS_4"/>
    <property type="match status" value="1"/>
</dbReference>
<dbReference type="FunFam" id="3.30.565.10:FF:000010">
    <property type="entry name" value="Sensor histidine kinase RcsC"/>
    <property type="match status" value="1"/>
</dbReference>
<evidence type="ECO:0000313" key="30">
    <source>
        <dbReference type="EMBL" id="APW43188.1"/>
    </source>
</evidence>
<keyword evidence="8" id="KW-0732">Signal</keyword>
<dbReference type="InterPro" id="IPR001789">
    <property type="entry name" value="Sig_transdc_resp-reg_receiver"/>
</dbReference>
<dbReference type="CDD" id="cd17546">
    <property type="entry name" value="REC_hyHK_CKI1_RcsC-like"/>
    <property type="match status" value="2"/>
</dbReference>
<dbReference type="SUPFAM" id="SSF47226">
    <property type="entry name" value="Histidine-containing phosphotransfer domain, HPT domain"/>
    <property type="match status" value="1"/>
</dbReference>
<feature type="domain" description="HAMP" evidence="28">
    <location>
        <begin position="218"/>
        <end position="271"/>
    </location>
</feature>
<evidence type="ECO:0000256" key="20">
    <source>
        <dbReference type="PROSITE-ProRule" id="PRU00110"/>
    </source>
</evidence>
<dbReference type="RefSeq" id="WP_051392026.1">
    <property type="nucleotide sequence ID" value="NZ_CP019239.1"/>
</dbReference>
<evidence type="ECO:0000256" key="23">
    <source>
        <dbReference type="SAM" id="Phobius"/>
    </source>
</evidence>